<proteinExistence type="predicted"/>
<keyword evidence="3" id="KW-1185">Reference proteome</keyword>
<dbReference type="EMBL" id="JBJUIK010000006">
    <property type="protein sequence ID" value="KAL3524793.1"/>
    <property type="molecule type" value="Genomic_DNA"/>
</dbReference>
<dbReference type="InterPro" id="IPR005162">
    <property type="entry name" value="Retrotrans_gag_dom"/>
</dbReference>
<feature type="domain" description="Retrotransposon gag" evidence="1">
    <location>
        <begin position="119"/>
        <end position="191"/>
    </location>
</feature>
<sequence length="198" mass="23312">MVYVHVELCHTNCLVKLEAFHLEDLEDSEYSPLTMGDNNPVDNKTLGDVFSPIITNPPSCIVLPIIDAAHFELKPQVIQLFSSFHEFEGEDPCMHVKDFLEICTTFKFQIFFDESTRLRLFPFSLKDKAKAWLNSLLARYIITWEDLVSKFLSKFFPMSKTNALRREIVDFTQKEHEKIYESWERFKRLAFKMSSLWV</sequence>
<evidence type="ECO:0000313" key="2">
    <source>
        <dbReference type="EMBL" id="KAL3524793.1"/>
    </source>
</evidence>
<organism evidence="2 3">
    <name type="scientific">Cinchona calisaya</name>
    <dbReference type="NCBI Taxonomy" id="153742"/>
    <lineage>
        <taxon>Eukaryota</taxon>
        <taxon>Viridiplantae</taxon>
        <taxon>Streptophyta</taxon>
        <taxon>Embryophyta</taxon>
        <taxon>Tracheophyta</taxon>
        <taxon>Spermatophyta</taxon>
        <taxon>Magnoliopsida</taxon>
        <taxon>eudicotyledons</taxon>
        <taxon>Gunneridae</taxon>
        <taxon>Pentapetalae</taxon>
        <taxon>asterids</taxon>
        <taxon>lamiids</taxon>
        <taxon>Gentianales</taxon>
        <taxon>Rubiaceae</taxon>
        <taxon>Cinchonoideae</taxon>
        <taxon>Cinchoneae</taxon>
        <taxon>Cinchona</taxon>
    </lineage>
</organism>
<reference evidence="2 3" key="1">
    <citation type="submission" date="2024-11" db="EMBL/GenBank/DDBJ databases">
        <title>A near-complete genome assembly of Cinchona calisaya.</title>
        <authorList>
            <person name="Lian D.C."/>
            <person name="Zhao X.W."/>
            <person name="Wei L."/>
        </authorList>
    </citation>
    <scope>NUCLEOTIDE SEQUENCE [LARGE SCALE GENOMIC DNA]</scope>
    <source>
        <tissue evidence="2">Nenye</tissue>
    </source>
</reference>
<dbReference type="AlphaFoldDB" id="A0ABD3A4Z8"/>
<evidence type="ECO:0000259" key="1">
    <source>
        <dbReference type="Pfam" id="PF03732"/>
    </source>
</evidence>
<evidence type="ECO:0000313" key="3">
    <source>
        <dbReference type="Proteomes" id="UP001630127"/>
    </source>
</evidence>
<gene>
    <name evidence="2" type="ORF">ACH5RR_013165</name>
</gene>
<dbReference type="Pfam" id="PF03732">
    <property type="entry name" value="Retrotrans_gag"/>
    <property type="match status" value="1"/>
</dbReference>
<dbReference type="PANTHER" id="PTHR33223:SF11">
    <property type="entry name" value="ELEMENT PROTEIN, PUTATIVE-RELATED"/>
    <property type="match status" value="1"/>
</dbReference>
<dbReference type="Proteomes" id="UP001630127">
    <property type="component" value="Unassembled WGS sequence"/>
</dbReference>
<name>A0ABD3A4Z8_9GENT</name>
<protein>
    <recommendedName>
        <fullName evidence="1">Retrotransposon gag domain-containing protein</fullName>
    </recommendedName>
</protein>
<comment type="caution">
    <text evidence="2">The sequence shown here is derived from an EMBL/GenBank/DDBJ whole genome shotgun (WGS) entry which is preliminary data.</text>
</comment>
<dbReference type="PANTHER" id="PTHR33223">
    <property type="entry name" value="CCHC-TYPE DOMAIN-CONTAINING PROTEIN"/>
    <property type="match status" value="1"/>
</dbReference>
<accession>A0ABD3A4Z8</accession>